<keyword evidence="3" id="KW-1185">Reference proteome</keyword>
<proteinExistence type="predicted"/>
<feature type="compositionally biased region" description="Basic and acidic residues" evidence="1">
    <location>
        <begin position="1"/>
        <end position="16"/>
    </location>
</feature>
<dbReference type="Proteomes" id="UP000053647">
    <property type="component" value="Unassembled WGS sequence"/>
</dbReference>
<organism evidence="2 3">
    <name type="scientific">Paxillus involutus ATCC 200175</name>
    <dbReference type="NCBI Taxonomy" id="664439"/>
    <lineage>
        <taxon>Eukaryota</taxon>
        <taxon>Fungi</taxon>
        <taxon>Dikarya</taxon>
        <taxon>Basidiomycota</taxon>
        <taxon>Agaricomycotina</taxon>
        <taxon>Agaricomycetes</taxon>
        <taxon>Agaricomycetidae</taxon>
        <taxon>Boletales</taxon>
        <taxon>Paxilineae</taxon>
        <taxon>Paxillaceae</taxon>
        <taxon>Paxillus</taxon>
    </lineage>
</organism>
<dbReference type="AlphaFoldDB" id="A0A0C9TG16"/>
<feature type="region of interest" description="Disordered" evidence="1">
    <location>
        <begin position="1"/>
        <end position="24"/>
    </location>
</feature>
<sequence length="187" mass="21106">MVGEMRAPKHITEKPSDPGTQGEIRNTSSLKIRLVEGFHHKFTTESVVPHHFARDDGWKNPSVDWSTSSSSLAWVRERAKRVLRYGFAARTSTPITTLVPERVDSLRYPPASHPVRAITYCYEEQYMLTDILFHVPSGVVTPFLPAHFAGLPVTTSKLSAERWSSKVRSGALNPTHRGWIRQEQKGD</sequence>
<protein>
    <submittedName>
        <fullName evidence="2">Uncharacterized protein</fullName>
    </submittedName>
</protein>
<accession>A0A0C9TG16</accession>
<name>A0A0C9TG16_PAXIN</name>
<evidence type="ECO:0000313" key="3">
    <source>
        <dbReference type="Proteomes" id="UP000053647"/>
    </source>
</evidence>
<dbReference type="HOGENOM" id="CLU_1448148_0_0_1"/>
<evidence type="ECO:0000313" key="2">
    <source>
        <dbReference type="EMBL" id="KIJ14595.1"/>
    </source>
</evidence>
<evidence type="ECO:0000256" key="1">
    <source>
        <dbReference type="SAM" id="MobiDB-lite"/>
    </source>
</evidence>
<dbReference type="EMBL" id="KN819342">
    <property type="protein sequence ID" value="KIJ14595.1"/>
    <property type="molecule type" value="Genomic_DNA"/>
</dbReference>
<gene>
    <name evidence="2" type="ORF">PAXINDRAFT_156042</name>
</gene>
<reference evidence="2 3" key="1">
    <citation type="submission" date="2014-06" db="EMBL/GenBank/DDBJ databases">
        <authorList>
            <consortium name="DOE Joint Genome Institute"/>
            <person name="Kuo A."/>
            <person name="Kohler A."/>
            <person name="Nagy L.G."/>
            <person name="Floudas D."/>
            <person name="Copeland A."/>
            <person name="Barry K.W."/>
            <person name="Cichocki N."/>
            <person name="Veneault-Fourrey C."/>
            <person name="LaButti K."/>
            <person name="Lindquist E.A."/>
            <person name="Lipzen A."/>
            <person name="Lundell T."/>
            <person name="Morin E."/>
            <person name="Murat C."/>
            <person name="Sun H."/>
            <person name="Tunlid A."/>
            <person name="Henrissat B."/>
            <person name="Grigoriev I.V."/>
            <person name="Hibbett D.S."/>
            <person name="Martin F."/>
            <person name="Nordberg H.P."/>
            <person name="Cantor M.N."/>
            <person name="Hua S.X."/>
        </authorList>
    </citation>
    <scope>NUCLEOTIDE SEQUENCE [LARGE SCALE GENOMIC DNA]</scope>
    <source>
        <strain evidence="2 3">ATCC 200175</strain>
    </source>
</reference>
<reference evidence="3" key="2">
    <citation type="submission" date="2015-01" db="EMBL/GenBank/DDBJ databases">
        <title>Evolutionary Origins and Diversification of the Mycorrhizal Mutualists.</title>
        <authorList>
            <consortium name="DOE Joint Genome Institute"/>
            <consortium name="Mycorrhizal Genomics Consortium"/>
            <person name="Kohler A."/>
            <person name="Kuo A."/>
            <person name="Nagy L.G."/>
            <person name="Floudas D."/>
            <person name="Copeland A."/>
            <person name="Barry K.W."/>
            <person name="Cichocki N."/>
            <person name="Veneault-Fourrey C."/>
            <person name="LaButti K."/>
            <person name="Lindquist E.A."/>
            <person name="Lipzen A."/>
            <person name="Lundell T."/>
            <person name="Morin E."/>
            <person name="Murat C."/>
            <person name="Riley R."/>
            <person name="Ohm R."/>
            <person name="Sun H."/>
            <person name="Tunlid A."/>
            <person name="Henrissat B."/>
            <person name="Grigoriev I.V."/>
            <person name="Hibbett D.S."/>
            <person name="Martin F."/>
        </authorList>
    </citation>
    <scope>NUCLEOTIDE SEQUENCE [LARGE SCALE GENOMIC DNA]</scope>
    <source>
        <strain evidence="3">ATCC 200175</strain>
    </source>
</reference>